<name>A0A5B7KHW7_PORTR</name>
<feature type="signal peptide" evidence="1">
    <location>
        <begin position="1"/>
        <end position="19"/>
    </location>
</feature>
<gene>
    <name evidence="2" type="ORF">E2C01_102258</name>
</gene>
<reference evidence="2 3" key="1">
    <citation type="submission" date="2019-05" db="EMBL/GenBank/DDBJ databases">
        <title>Another draft genome of Portunus trituberculatus and its Hox gene families provides insights of decapod evolution.</title>
        <authorList>
            <person name="Jeong J.-H."/>
            <person name="Song I."/>
            <person name="Kim S."/>
            <person name="Choi T."/>
            <person name="Kim D."/>
            <person name="Ryu S."/>
            <person name="Kim W."/>
        </authorList>
    </citation>
    <scope>NUCLEOTIDE SEQUENCE [LARGE SCALE GENOMIC DNA]</scope>
    <source>
        <tissue evidence="2">Muscle</tissue>
    </source>
</reference>
<organism evidence="2 3">
    <name type="scientific">Portunus trituberculatus</name>
    <name type="common">Swimming crab</name>
    <name type="synonym">Neptunus trituberculatus</name>
    <dbReference type="NCBI Taxonomy" id="210409"/>
    <lineage>
        <taxon>Eukaryota</taxon>
        <taxon>Metazoa</taxon>
        <taxon>Ecdysozoa</taxon>
        <taxon>Arthropoda</taxon>
        <taxon>Crustacea</taxon>
        <taxon>Multicrustacea</taxon>
        <taxon>Malacostraca</taxon>
        <taxon>Eumalacostraca</taxon>
        <taxon>Eucarida</taxon>
        <taxon>Decapoda</taxon>
        <taxon>Pleocyemata</taxon>
        <taxon>Brachyura</taxon>
        <taxon>Eubrachyura</taxon>
        <taxon>Portunoidea</taxon>
        <taxon>Portunidae</taxon>
        <taxon>Portuninae</taxon>
        <taxon>Portunus</taxon>
    </lineage>
</organism>
<dbReference type="AlphaFoldDB" id="A0A5B7KHW7"/>
<protein>
    <submittedName>
        <fullName evidence="2">Uncharacterized protein</fullName>
    </submittedName>
</protein>
<evidence type="ECO:0000256" key="1">
    <source>
        <dbReference type="SAM" id="SignalP"/>
    </source>
</evidence>
<keyword evidence="3" id="KW-1185">Reference proteome</keyword>
<sequence>MVVVVVVIVAVLGLRWVEAGNGDGSGAGGGRVIENRPKLEAYAGSNAYYTPVTFLTPPVPYKASTAHPSFPSFPNTA</sequence>
<comment type="caution">
    <text evidence="2">The sequence shown here is derived from an EMBL/GenBank/DDBJ whole genome shotgun (WGS) entry which is preliminary data.</text>
</comment>
<dbReference type="Proteomes" id="UP000324222">
    <property type="component" value="Unassembled WGS sequence"/>
</dbReference>
<keyword evidence="1" id="KW-0732">Signal</keyword>
<dbReference type="EMBL" id="VSRR010151260">
    <property type="protein sequence ID" value="MPD06444.1"/>
    <property type="molecule type" value="Genomic_DNA"/>
</dbReference>
<accession>A0A5B7KHW7</accession>
<proteinExistence type="predicted"/>
<evidence type="ECO:0000313" key="2">
    <source>
        <dbReference type="EMBL" id="MPD06444.1"/>
    </source>
</evidence>
<evidence type="ECO:0000313" key="3">
    <source>
        <dbReference type="Proteomes" id="UP000324222"/>
    </source>
</evidence>
<feature type="chain" id="PRO_5022670202" evidence="1">
    <location>
        <begin position="20"/>
        <end position="77"/>
    </location>
</feature>